<feature type="region of interest" description="Disordered" evidence="1">
    <location>
        <begin position="98"/>
        <end position="124"/>
    </location>
</feature>
<name>A0A0H2RKP0_9AGAM</name>
<dbReference type="Proteomes" id="UP000053477">
    <property type="component" value="Unassembled WGS sequence"/>
</dbReference>
<sequence length="517" mass="58111">MSASEGDFDPVSSATAGSSNPAIPAAALVLDRAHDDVATFRRTSPSRGFQRMEVEEDAATTYSYFSTWSSNYTASNLPGPGRILDNFFQWAGSTIWRRRPQPPSNDVDAQGTPSESTANNAAHPDCHHLDLPRPYFLPGNSTNTAPHSYFSTWSTNYTVSNLPGPGRVIGNFFSKAGGTLERNLGRLAYSVGIGSYAKAEVEFSLLHTFYLKWEKGTESEEICEMMLDYARSENPSIQFMAFEQIVNHILYSRHPERRYIFESCFRKRKELAEVVTFSWKRPGVEYSEGWLHVYKLASLCLLTDSNPVMDAISTLAQKRDPHGLHAEFSEFREILSSCRHLADDALALGFMNSNWEGEGFTEYVRSYGYDNLILRLTITVRTPYEFALSDCSPYIGGNLSIVVFAKCFTRAMWVSLRALEPEGCTELSEDSSQLAVWAEFFKFYCILRSRAGLLLSPGAVQLRGETWTDECYRELPDLDYNILRDCLLRLEAIHGEAIREQFPPEDPAIIAETANGT</sequence>
<organism evidence="2 3">
    <name type="scientific">Schizopora paradoxa</name>
    <dbReference type="NCBI Taxonomy" id="27342"/>
    <lineage>
        <taxon>Eukaryota</taxon>
        <taxon>Fungi</taxon>
        <taxon>Dikarya</taxon>
        <taxon>Basidiomycota</taxon>
        <taxon>Agaricomycotina</taxon>
        <taxon>Agaricomycetes</taxon>
        <taxon>Hymenochaetales</taxon>
        <taxon>Schizoporaceae</taxon>
        <taxon>Schizopora</taxon>
    </lineage>
</organism>
<protein>
    <submittedName>
        <fullName evidence="2">Uncharacterized protein</fullName>
    </submittedName>
</protein>
<dbReference type="AlphaFoldDB" id="A0A0H2RKP0"/>
<evidence type="ECO:0000313" key="2">
    <source>
        <dbReference type="EMBL" id="KLO12555.1"/>
    </source>
</evidence>
<keyword evidence="3" id="KW-1185">Reference proteome</keyword>
<accession>A0A0H2RKP0</accession>
<proteinExistence type="predicted"/>
<dbReference type="InParanoid" id="A0A0H2RKP0"/>
<dbReference type="EMBL" id="KQ085975">
    <property type="protein sequence ID" value="KLO12555.1"/>
    <property type="molecule type" value="Genomic_DNA"/>
</dbReference>
<reference evidence="2 3" key="1">
    <citation type="submission" date="2015-04" db="EMBL/GenBank/DDBJ databases">
        <title>Complete genome sequence of Schizopora paradoxa KUC8140, a cosmopolitan wood degrader in East Asia.</title>
        <authorList>
            <consortium name="DOE Joint Genome Institute"/>
            <person name="Min B."/>
            <person name="Park H."/>
            <person name="Jang Y."/>
            <person name="Kim J.-J."/>
            <person name="Kim K.H."/>
            <person name="Pangilinan J."/>
            <person name="Lipzen A."/>
            <person name="Riley R."/>
            <person name="Grigoriev I.V."/>
            <person name="Spatafora J.W."/>
            <person name="Choi I.-G."/>
        </authorList>
    </citation>
    <scope>NUCLEOTIDE SEQUENCE [LARGE SCALE GENOMIC DNA]</scope>
    <source>
        <strain evidence="2 3">KUC8140</strain>
    </source>
</reference>
<evidence type="ECO:0000313" key="3">
    <source>
        <dbReference type="Proteomes" id="UP000053477"/>
    </source>
</evidence>
<dbReference type="OrthoDB" id="3054074at2759"/>
<feature type="region of interest" description="Disordered" evidence="1">
    <location>
        <begin position="1"/>
        <end position="20"/>
    </location>
</feature>
<feature type="compositionally biased region" description="Polar residues" evidence="1">
    <location>
        <begin position="111"/>
        <end position="120"/>
    </location>
</feature>
<gene>
    <name evidence="2" type="ORF">SCHPADRAFT_929149</name>
</gene>
<evidence type="ECO:0000256" key="1">
    <source>
        <dbReference type="SAM" id="MobiDB-lite"/>
    </source>
</evidence>